<sequence>MSDVTDNEVASAANPARPDPHGEAALLLVESLIHGLLMRSVLSVGEAVDIVRTAVEVQNDISDQRDDDPGDNPAHRLLSVIATTLGIDVLQEVDGNPGAGGTFNGGTSNGGIR</sequence>
<feature type="compositionally biased region" description="Gly residues" evidence="1">
    <location>
        <begin position="97"/>
        <end position="113"/>
    </location>
</feature>
<name>A0A2K8MIU6_9SPHN</name>
<accession>A0A2K8MIU6</accession>
<dbReference type="AlphaFoldDB" id="A0A2K8MIU6"/>
<dbReference type="Proteomes" id="UP000229081">
    <property type="component" value="Chromosome"/>
</dbReference>
<organism evidence="2 3">
    <name type="scientific">Sphingomonas psychrotolerans</name>
    <dbReference type="NCBI Taxonomy" id="1327635"/>
    <lineage>
        <taxon>Bacteria</taxon>
        <taxon>Pseudomonadati</taxon>
        <taxon>Pseudomonadota</taxon>
        <taxon>Alphaproteobacteria</taxon>
        <taxon>Sphingomonadales</taxon>
        <taxon>Sphingomonadaceae</taxon>
        <taxon>Sphingomonas</taxon>
    </lineage>
</organism>
<dbReference type="KEGG" id="sphc:CVN68_19040"/>
<dbReference type="EMBL" id="CP024923">
    <property type="protein sequence ID" value="ATY33795.1"/>
    <property type="molecule type" value="Genomic_DNA"/>
</dbReference>
<evidence type="ECO:0000256" key="1">
    <source>
        <dbReference type="SAM" id="MobiDB-lite"/>
    </source>
</evidence>
<proteinExistence type="predicted"/>
<evidence type="ECO:0000313" key="2">
    <source>
        <dbReference type="EMBL" id="ATY33795.1"/>
    </source>
</evidence>
<feature type="region of interest" description="Disordered" evidence="1">
    <location>
        <begin position="94"/>
        <end position="113"/>
    </location>
</feature>
<dbReference type="OrthoDB" id="7573097at2"/>
<evidence type="ECO:0000313" key="3">
    <source>
        <dbReference type="Proteomes" id="UP000229081"/>
    </source>
</evidence>
<gene>
    <name evidence="2" type="ORF">CVN68_19040</name>
</gene>
<reference evidence="2 3" key="1">
    <citation type="submission" date="2017-11" db="EMBL/GenBank/DDBJ databases">
        <title>Complete genome sequence of Sphingomonas sp. Strain Cra20, a psychrotolerant potential plant growth promoting rhizobacteria.</title>
        <authorList>
            <person name="Luo Y."/>
        </authorList>
    </citation>
    <scope>NUCLEOTIDE SEQUENCE [LARGE SCALE GENOMIC DNA]</scope>
    <source>
        <strain evidence="2 3">Cra20</strain>
    </source>
</reference>
<protein>
    <submittedName>
        <fullName evidence="2">Uncharacterized protein</fullName>
    </submittedName>
</protein>
<feature type="region of interest" description="Disordered" evidence="1">
    <location>
        <begin position="1"/>
        <end position="21"/>
    </location>
</feature>
<dbReference type="RefSeq" id="WP_100283592.1">
    <property type="nucleotide sequence ID" value="NZ_CP024923.1"/>
</dbReference>
<keyword evidence="3" id="KW-1185">Reference proteome</keyword>